<reference evidence="1 2" key="1">
    <citation type="journal article" date="2013" name="Proc. Natl. Acad. Sci. U.S.A.">
        <title>The king cobra genome reveals dynamic gene evolution and adaptation in the snake venom system.</title>
        <authorList>
            <person name="Vonk F.J."/>
            <person name="Casewell N.R."/>
            <person name="Henkel C.V."/>
            <person name="Heimberg A.M."/>
            <person name="Jansen H.J."/>
            <person name="McCleary R.J."/>
            <person name="Kerkkamp H.M."/>
            <person name="Vos R.A."/>
            <person name="Guerreiro I."/>
            <person name="Calvete J.J."/>
            <person name="Wuster W."/>
            <person name="Woods A.E."/>
            <person name="Logan J.M."/>
            <person name="Harrison R.A."/>
            <person name="Castoe T.A."/>
            <person name="de Koning A.P."/>
            <person name="Pollock D.D."/>
            <person name="Yandell M."/>
            <person name="Calderon D."/>
            <person name="Renjifo C."/>
            <person name="Currier R.B."/>
            <person name="Salgado D."/>
            <person name="Pla D."/>
            <person name="Sanz L."/>
            <person name="Hyder A.S."/>
            <person name="Ribeiro J.M."/>
            <person name="Arntzen J.W."/>
            <person name="van den Thillart G.E."/>
            <person name="Boetzer M."/>
            <person name="Pirovano W."/>
            <person name="Dirks R.P."/>
            <person name="Spaink H.P."/>
            <person name="Duboule D."/>
            <person name="McGlinn E."/>
            <person name="Kini R.M."/>
            <person name="Richardson M.K."/>
        </authorList>
    </citation>
    <scope>NUCLEOTIDE SEQUENCE</scope>
    <source>
        <tissue evidence="1">Blood</tissue>
    </source>
</reference>
<evidence type="ECO:0000313" key="1">
    <source>
        <dbReference type="EMBL" id="ETE66030.1"/>
    </source>
</evidence>
<accession>V8NVD5</accession>
<dbReference type="AlphaFoldDB" id="V8NVD5"/>
<gene>
    <name evidence="1" type="ORF">L345_08193</name>
</gene>
<dbReference type="Proteomes" id="UP000018936">
    <property type="component" value="Unassembled WGS sequence"/>
</dbReference>
<organism evidence="1 2">
    <name type="scientific">Ophiophagus hannah</name>
    <name type="common">King cobra</name>
    <name type="synonym">Naja hannah</name>
    <dbReference type="NCBI Taxonomy" id="8665"/>
    <lineage>
        <taxon>Eukaryota</taxon>
        <taxon>Metazoa</taxon>
        <taxon>Chordata</taxon>
        <taxon>Craniata</taxon>
        <taxon>Vertebrata</taxon>
        <taxon>Euteleostomi</taxon>
        <taxon>Lepidosauria</taxon>
        <taxon>Squamata</taxon>
        <taxon>Bifurcata</taxon>
        <taxon>Unidentata</taxon>
        <taxon>Episquamata</taxon>
        <taxon>Toxicofera</taxon>
        <taxon>Serpentes</taxon>
        <taxon>Colubroidea</taxon>
        <taxon>Elapidae</taxon>
        <taxon>Elapinae</taxon>
        <taxon>Ophiophagus</taxon>
    </lineage>
</organism>
<protein>
    <submittedName>
        <fullName evidence="1">Uncharacterized protein</fullName>
    </submittedName>
</protein>
<name>V8NVD5_OPHHA</name>
<proteinExistence type="predicted"/>
<sequence length="24" mass="2907">MLLTVYREKVCSRNFSLKKNLIHI</sequence>
<comment type="caution">
    <text evidence="1">The sequence shown here is derived from an EMBL/GenBank/DDBJ whole genome shotgun (WGS) entry which is preliminary data.</text>
</comment>
<keyword evidence="2" id="KW-1185">Reference proteome</keyword>
<dbReference type="EMBL" id="AZIM01001680">
    <property type="protein sequence ID" value="ETE66030.1"/>
    <property type="molecule type" value="Genomic_DNA"/>
</dbReference>
<evidence type="ECO:0000313" key="2">
    <source>
        <dbReference type="Proteomes" id="UP000018936"/>
    </source>
</evidence>